<dbReference type="RefSeq" id="WP_054876181.1">
    <property type="nucleotide sequence ID" value="NZ_LKET01000041.1"/>
</dbReference>
<dbReference type="GO" id="GO:0016226">
    <property type="term" value="P:iron-sulfur cluster assembly"/>
    <property type="evidence" value="ECO:0007669"/>
    <property type="project" value="InterPro"/>
</dbReference>
<dbReference type="STRING" id="36849.OXPF_31800"/>
<protein>
    <submittedName>
        <fullName evidence="3">Zinc-dependent sulfurtransferase SufU</fullName>
        <ecNumber evidence="3">2.-.-.-</ecNumber>
    </submittedName>
</protein>
<accession>A0A0P8W5G2</accession>
<dbReference type="OrthoDB" id="9804157at2"/>
<dbReference type="EMBL" id="LKET01000041">
    <property type="protein sequence ID" value="KPU43166.1"/>
    <property type="molecule type" value="Genomic_DNA"/>
</dbReference>
<reference evidence="3 4" key="1">
    <citation type="submission" date="2015-09" db="EMBL/GenBank/DDBJ databases">
        <title>Genome sequence of Oxobacter pfennigii DSM 3222.</title>
        <authorList>
            <person name="Poehlein A."/>
            <person name="Bengelsdorf F.R."/>
            <person name="Schiel-Bengelsdorf B."/>
            <person name="Duerre P."/>
            <person name="Daniel R."/>
        </authorList>
    </citation>
    <scope>NUCLEOTIDE SEQUENCE [LARGE SCALE GENOMIC DNA]</scope>
    <source>
        <strain evidence="3 4">DSM 3222</strain>
    </source>
</reference>
<comment type="caution">
    <text evidence="3">The sequence shown here is derived from an EMBL/GenBank/DDBJ whole genome shotgun (WGS) entry which is preliminary data.</text>
</comment>
<evidence type="ECO:0000313" key="4">
    <source>
        <dbReference type="Proteomes" id="UP000050326"/>
    </source>
</evidence>
<evidence type="ECO:0000313" key="3">
    <source>
        <dbReference type="EMBL" id="KPU43166.1"/>
    </source>
</evidence>
<name>A0A0P8W5G2_9CLOT</name>
<feature type="domain" description="NIF system FeS cluster assembly NifU N-terminal" evidence="2">
    <location>
        <begin position="7"/>
        <end position="91"/>
    </location>
</feature>
<comment type="similarity">
    <text evidence="1">Belongs to the NifU family.</text>
</comment>
<dbReference type="InterPro" id="IPR002871">
    <property type="entry name" value="NIF_FeS_clus_asmbl_NifU_N"/>
</dbReference>
<dbReference type="CDD" id="cd06664">
    <property type="entry name" value="IscU_like"/>
    <property type="match status" value="1"/>
</dbReference>
<dbReference type="GO" id="GO:0051536">
    <property type="term" value="F:iron-sulfur cluster binding"/>
    <property type="evidence" value="ECO:0007669"/>
    <property type="project" value="InterPro"/>
</dbReference>
<keyword evidence="4" id="KW-1185">Reference proteome</keyword>
<evidence type="ECO:0000259" key="2">
    <source>
        <dbReference type="Pfam" id="PF01592"/>
    </source>
</evidence>
<dbReference type="Pfam" id="PF01592">
    <property type="entry name" value="NifU_N"/>
    <property type="match status" value="1"/>
</dbReference>
<keyword evidence="3" id="KW-0808">Transferase</keyword>
<proteinExistence type="inferred from homology"/>
<sequence length="145" mass="15797">MELNELYTEVITQYSRSQKHRHPLDNPDIKVQGVNPSCGDDISLELKVNGGTIKNAAILGSGCAISMASAAIMADLIEGKSTAEAERLAALFLGMIRKTVTEENELEELEDALAFQNISNMPARVKCAVLAWHTLEEALKKLKVS</sequence>
<dbReference type="FunFam" id="3.90.1010.10:FF:000002">
    <property type="entry name" value="Iron-sulfur cluster assembly scaffold protein NifU"/>
    <property type="match status" value="1"/>
</dbReference>
<dbReference type="Proteomes" id="UP000050326">
    <property type="component" value="Unassembled WGS sequence"/>
</dbReference>
<dbReference type="NCBIfam" id="TIGR01994">
    <property type="entry name" value="SUF_scaf_2"/>
    <property type="match status" value="1"/>
</dbReference>
<dbReference type="EC" id="2.-.-.-" evidence="3"/>
<dbReference type="Gene3D" id="3.90.1010.10">
    <property type="match status" value="1"/>
</dbReference>
<dbReference type="PANTHER" id="PTHR10093">
    <property type="entry name" value="IRON-SULFUR CLUSTER ASSEMBLY ENZYME NIFU HOMOLOG"/>
    <property type="match status" value="1"/>
</dbReference>
<dbReference type="PATRIC" id="fig|36849.3.peg.3368"/>
<organism evidence="3 4">
    <name type="scientific">Oxobacter pfennigii</name>
    <dbReference type="NCBI Taxonomy" id="36849"/>
    <lineage>
        <taxon>Bacteria</taxon>
        <taxon>Bacillati</taxon>
        <taxon>Bacillota</taxon>
        <taxon>Clostridia</taxon>
        <taxon>Eubacteriales</taxon>
        <taxon>Clostridiaceae</taxon>
        <taxon>Oxobacter</taxon>
    </lineage>
</organism>
<gene>
    <name evidence="3" type="primary">sufU</name>
    <name evidence="3" type="ORF">OXPF_31800</name>
</gene>
<dbReference type="GO" id="GO:0005506">
    <property type="term" value="F:iron ion binding"/>
    <property type="evidence" value="ECO:0007669"/>
    <property type="project" value="InterPro"/>
</dbReference>
<dbReference type="GO" id="GO:0016740">
    <property type="term" value="F:transferase activity"/>
    <property type="evidence" value="ECO:0007669"/>
    <property type="project" value="UniProtKB-KW"/>
</dbReference>
<evidence type="ECO:0000256" key="1">
    <source>
        <dbReference type="ARBA" id="ARBA00006420"/>
    </source>
</evidence>
<dbReference type="AlphaFoldDB" id="A0A0P8W5G2"/>
<dbReference type="SUPFAM" id="SSF82649">
    <property type="entry name" value="SufE/NifU"/>
    <property type="match status" value="1"/>
</dbReference>